<keyword evidence="3" id="KW-0045">Antibiotic biosynthesis</keyword>
<dbReference type="Gene3D" id="3.60.130.10">
    <property type="entry name" value="Clavaminate synthase-like"/>
    <property type="match status" value="1"/>
</dbReference>
<evidence type="ECO:0000259" key="4">
    <source>
        <dbReference type="Pfam" id="PF02668"/>
    </source>
</evidence>
<dbReference type="InterPro" id="IPR042098">
    <property type="entry name" value="TauD-like_sf"/>
</dbReference>
<evidence type="ECO:0000313" key="5">
    <source>
        <dbReference type="EMBL" id="SDO62436.1"/>
    </source>
</evidence>
<dbReference type="InterPro" id="IPR003819">
    <property type="entry name" value="TauD/TfdA-like"/>
</dbReference>
<gene>
    <name evidence="5" type="ORF">SAMN04489708_10236</name>
</gene>
<dbReference type="Proteomes" id="UP000199317">
    <property type="component" value="Unassembled WGS sequence"/>
</dbReference>
<dbReference type="AlphaFoldDB" id="A0A1H0L321"/>
<evidence type="ECO:0000256" key="1">
    <source>
        <dbReference type="ARBA" id="ARBA00001954"/>
    </source>
</evidence>
<dbReference type="PANTHER" id="PTHR10696:SF56">
    <property type="entry name" value="TAUD_TFDA-LIKE DOMAIN-CONTAINING PROTEIN"/>
    <property type="match status" value="1"/>
</dbReference>
<feature type="domain" description="TauD/TfdA-like" evidence="4">
    <location>
        <begin position="38"/>
        <end position="318"/>
    </location>
</feature>
<sequence length="330" mass="36816">MNEMPMQFRRQAPEGSELPLLITPNRPGEGLLDAFGRLRPRIEEALPAVGGVLLRGFDVPAVETFQQFAAAFGDPLLKYEFASTPRSAVEASTGAGVYTSTEYPAHQTIPLHNEQAYTREWPMRIWFHCVTAAPEGGETPIADSRAIHRRMPERIRRLFEPGVLYVRNFGEMDVPWQKVFNTDRRDAVEAFCAKAGIAWEWKDDGGLRTRQLCQGIEVHPVTGETVWFNQAHLFHISARDAEEREVLEEVLGIDNVPRNTFFADGSPMPDALMDEVRAVLDAETVSFPWEKGDVVMLDNMLAAHARAPFKGPRKVVVAMARPHGNLGAGA</sequence>
<evidence type="ECO:0000256" key="3">
    <source>
        <dbReference type="ARBA" id="ARBA00023194"/>
    </source>
</evidence>
<protein>
    <submittedName>
        <fullName evidence="5">Taurine dioxygenase, alpha-ketoglutarate-dependent</fullName>
    </submittedName>
</protein>
<dbReference type="RefSeq" id="WP_092831981.1">
    <property type="nucleotide sequence ID" value="NZ_CP028290.1"/>
</dbReference>
<dbReference type="InterPro" id="IPR050411">
    <property type="entry name" value="AlphaKG_dependent_hydroxylases"/>
</dbReference>
<dbReference type="GO" id="GO:0017000">
    <property type="term" value="P:antibiotic biosynthetic process"/>
    <property type="evidence" value="ECO:0007669"/>
    <property type="project" value="UniProtKB-KW"/>
</dbReference>
<comment type="cofactor">
    <cofactor evidence="1">
        <name>Fe(2+)</name>
        <dbReference type="ChEBI" id="CHEBI:29033"/>
    </cofactor>
</comment>
<keyword evidence="5" id="KW-0223">Dioxygenase</keyword>
<accession>A0A1H0L321</accession>
<dbReference type="EMBL" id="FNJL01000002">
    <property type="protein sequence ID" value="SDO62436.1"/>
    <property type="molecule type" value="Genomic_DNA"/>
</dbReference>
<keyword evidence="2" id="KW-0560">Oxidoreductase</keyword>
<evidence type="ECO:0000313" key="6">
    <source>
        <dbReference type="Proteomes" id="UP000199317"/>
    </source>
</evidence>
<reference evidence="6" key="1">
    <citation type="submission" date="2016-10" db="EMBL/GenBank/DDBJ databases">
        <authorList>
            <person name="Varghese N."/>
            <person name="Submissions S."/>
        </authorList>
    </citation>
    <scope>NUCLEOTIDE SEQUENCE [LARGE SCALE GENOMIC DNA]</scope>
    <source>
        <strain evidence="6">DSM 17101</strain>
    </source>
</reference>
<dbReference type="OrthoDB" id="9769888at2"/>
<keyword evidence="6" id="KW-1185">Reference proteome</keyword>
<dbReference type="SUPFAM" id="SSF51197">
    <property type="entry name" value="Clavaminate synthase-like"/>
    <property type="match status" value="1"/>
</dbReference>
<proteinExistence type="predicted"/>
<dbReference type="GO" id="GO:0016706">
    <property type="term" value="F:2-oxoglutarate-dependent dioxygenase activity"/>
    <property type="evidence" value="ECO:0007669"/>
    <property type="project" value="UniProtKB-ARBA"/>
</dbReference>
<evidence type="ECO:0000256" key="2">
    <source>
        <dbReference type="ARBA" id="ARBA00023002"/>
    </source>
</evidence>
<dbReference type="PANTHER" id="PTHR10696">
    <property type="entry name" value="GAMMA-BUTYROBETAINE HYDROXYLASE-RELATED"/>
    <property type="match status" value="1"/>
</dbReference>
<name>A0A1H0L321_9BURK</name>
<dbReference type="Pfam" id="PF02668">
    <property type="entry name" value="TauD"/>
    <property type="match status" value="1"/>
</dbReference>
<organism evidence="5 6">
    <name type="scientific">Paracidovorax cattleyae</name>
    <dbReference type="NCBI Taxonomy" id="80868"/>
    <lineage>
        <taxon>Bacteria</taxon>
        <taxon>Pseudomonadati</taxon>
        <taxon>Pseudomonadota</taxon>
        <taxon>Betaproteobacteria</taxon>
        <taxon>Burkholderiales</taxon>
        <taxon>Comamonadaceae</taxon>
        <taxon>Paracidovorax</taxon>
    </lineage>
</organism>